<comment type="cofactor">
    <cofactor evidence="1">
        <name>pyridoxal 5'-phosphate</name>
        <dbReference type="ChEBI" id="CHEBI:597326"/>
    </cofactor>
</comment>
<dbReference type="AlphaFoldDB" id="A0A086ZPK5"/>
<proteinExistence type="inferred from homology"/>
<gene>
    <name evidence="3" type="ORF">BBOU_0585</name>
</gene>
<dbReference type="Gene3D" id="3.40.640.10">
    <property type="entry name" value="Type I PLP-dependent aspartate aminotransferase-like (Major domain)"/>
    <property type="match status" value="1"/>
</dbReference>
<name>A0A086ZPK5_9BIFI</name>
<dbReference type="InterPro" id="IPR015421">
    <property type="entry name" value="PyrdxlP-dep_Trfase_major"/>
</dbReference>
<dbReference type="GO" id="GO:0030170">
    <property type="term" value="F:pyridoxal phosphate binding"/>
    <property type="evidence" value="ECO:0007669"/>
    <property type="project" value="TreeGrafter"/>
</dbReference>
<keyword evidence="3" id="KW-0808">Transferase</keyword>
<protein>
    <submittedName>
        <fullName evidence="3">DegT/DnrJ/eryc1/StrS aminotransferase</fullName>
    </submittedName>
</protein>
<organism evidence="3 4">
    <name type="scientific">Bifidobacterium boum</name>
    <dbReference type="NCBI Taxonomy" id="78343"/>
    <lineage>
        <taxon>Bacteria</taxon>
        <taxon>Bacillati</taxon>
        <taxon>Actinomycetota</taxon>
        <taxon>Actinomycetes</taxon>
        <taxon>Bifidobacteriales</taxon>
        <taxon>Bifidobacteriaceae</taxon>
        <taxon>Bifidobacterium</taxon>
    </lineage>
</organism>
<evidence type="ECO:0000256" key="2">
    <source>
        <dbReference type="RuleBase" id="RU004508"/>
    </source>
</evidence>
<accession>A0A086ZPK5</accession>
<keyword evidence="2" id="KW-0663">Pyridoxal phosphate</keyword>
<evidence type="ECO:0000313" key="3">
    <source>
        <dbReference type="EMBL" id="KFI48455.1"/>
    </source>
</evidence>
<dbReference type="InterPro" id="IPR000653">
    <property type="entry name" value="DegT/StrS_aminotransferase"/>
</dbReference>
<sequence length="414" mass="45490">MGIGNDHDQTNVRALREALARRSHTDAADWFPVFKARYGLSEVMRLLADRATTTGDDTVITQLFTCCTAVVPIVDAGMHVRYADINADTLSIDVHALHDRLKDGHVAAVMLQHTFGMISPDADLQIANHTKQAGALLIEDSAHCVTRMARSDNGLPLADISLHSFGVEKMLPTRFGGAVWINPKLAEHDDEFNRTLRSALSALPALPSALDRVTRMYINQNRVFSRLGSLGNALRSSCTRHGWYEPPIADSERAGSLDYPSYAPAAWMNERATRAIERLDANESGRQNIIDLYKEQLSNLDGIDIPHAALAGATQPLLRFPLLARDTAQSERLIAVVRSAGGYAERWYRPELFPGVTDEKAYGLSDLDRSQVPIHEDVVRRCLCLPTELGIETAQHVCNAIIQTVSHTAGAVNA</sequence>
<dbReference type="EMBL" id="JGYQ01000007">
    <property type="protein sequence ID" value="KFI48455.1"/>
    <property type="molecule type" value="Genomic_DNA"/>
</dbReference>
<reference evidence="3 4" key="1">
    <citation type="submission" date="2014-03" db="EMBL/GenBank/DDBJ databases">
        <title>Genomics of Bifidobacteria.</title>
        <authorList>
            <person name="Ventura M."/>
            <person name="Milani C."/>
            <person name="Lugli G.A."/>
        </authorList>
    </citation>
    <scope>NUCLEOTIDE SEQUENCE [LARGE SCALE GENOMIC DNA]</scope>
    <source>
        <strain evidence="3 4">LMG 10736</strain>
    </source>
</reference>
<dbReference type="Pfam" id="PF01041">
    <property type="entry name" value="DegT_DnrJ_EryC1"/>
    <property type="match status" value="2"/>
</dbReference>
<evidence type="ECO:0000256" key="1">
    <source>
        <dbReference type="ARBA" id="ARBA00001933"/>
    </source>
</evidence>
<dbReference type="InterPro" id="IPR015424">
    <property type="entry name" value="PyrdxlP-dep_Trfase"/>
</dbReference>
<dbReference type="GO" id="GO:0008483">
    <property type="term" value="F:transaminase activity"/>
    <property type="evidence" value="ECO:0007669"/>
    <property type="project" value="UniProtKB-KW"/>
</dbReference>
<dbReference type="GO" id="GO:0000271">
    <property type="term" value="P:polysaccharide biosynthetic process"/>
    <property type="evidence" value="ECO:0007669"/>
    <property type="project" value="TreeGrafter"/>
</dbReference>
<comment type="similarity">
    <text evidence="2">Belongs to the DegT/DnrJ/EryC1 family.</text>
</comment>
<evidence type="ECO:0000313" key="4">
    <source>
        <dbReference type="Proteomes" id="UP000029093"/>
    </source>
</evidence>
<dbReference type="OrthoDB" id="3181046at2"/>
<dbReference type="PANTHER" id="PTHR30244:SF34">
    <property type="entry name" value="DTDP-4-AMINO-4,6-DIDEOXYGALACTOSE TRANSAMINASE"/>
    <property type="match status" value="1"/>
</dbReference>
<keyword evidence="4" id="KW-1185">Reference proteome</keyword>
<dbReference type="Gene3D" id="3.90.1150.10">
    <property type="entry name" value="Aspartate Aminotransferase, domain 1"/>
    <property type="match status" value="1"/>
</dbReference>
<dbReference type="SUPFAM" id="SSF53383">
    <property type="entry name" value="PLP-dependent transferases"/>
    <property type="match status" value="1"/>
</dbReference>
<dbReference type="InterPro" id="IPR015422">
    <property type="entry name" value="PyrdxlP-dep_Trfase_small"/>
</dbReference>
<comment type="caution">
    <text evidence="3">The sequence shown here is derived from an EMBL/GenBank/DDBJ whole genome shotgun (WGS) entry which is preliminary data.</text>
</comment>
<keyword evidence="3" id="KW-0032">Aminotransferase</keyword>
<dbReference type="Proteomes" id="UP000029093">
    <property type="component" value="Unassembled WGS sequence"/>
</dbReference>
<dbReference type="PANTHER" id="PTHR30244">
    <property type="entry name" value="TRANSAMINASE"/>
    <property type="match status" value="1"/>
</dbReference>